<dbReference type="AlphaFoldDB" id="A0A2S9PZQ5"/>
<dbReference type="EMBL" id="PVLV01000094">
    <property type="protein sequence ID" value="PRH79911.1"/>
    <property type="molecule type" value="Genomic_DNA"/>
</dbReference>
<name>A0A2S9PZQ5_9ACTN</name>
<keyword evidence="3" id="KW-1185">Reference proteome</keyword>
<reference evidence="2 3" key="1">
    <citation type="submission" date="2018-03" db="EMBL/GenBank/DDBJ databases">
        <title>Novel Streptomyces sp. from soil.</title>
        <authorList>
            <person name="Tan G.Y.A."/>
            <person name="Lee Z.Y."/>
        </authorList>
    </citation>
    <scope>NUCLEOTIDE SEQUENCE [LARGE SCALE GENOMIC DNA]</scope>
    <source>
        <strain evidence="2 3">ST5x</strain>
    </source>
</reference>
<evidence type="ECO:0000256" key="1">
    <source>
        <dbReference type="SAM" id="MobiDB-lite"/>
    </source>
</evidence>
<feature type="compositionally biased region" description="Polar residues" evidence="1">
    <location>
        <begin position="34"/>
        <end position="49"/>
    </location>
</feature>
<feature type="region of interest" description="Disordered" evidence="1">
    <location>
        <begin position="34"/>
        <end position="58"/>
    </location>
</feature>
<organism evidence="2 3">
    <name type="scientific">Streptomyces solincola</name>
    <dbReference type="NCBI Taxonomy" id="2100817"/>
    <lineage>
        <taxon>Bacteria</taxon>
        <taxon>Bacillati</taxon>
        <taxon>Actinomycetota</taxon>
        <taxon>Actinomycetes</taxon>
        <taxon>Kitasatosporales</taxon>
        <taxon>Streptomycetaceae</taxon>
        <taxon>Streptomyces</taxon>
    </lineage>
</organism>
<evidence type="ECO:0000313" key="3">
    <source>
        <dbReference type="Proteomes" id="UP000239322"/>
    </source>
</evidence>
<comment type="caution">
    <text evidence="2">The sequence shown here is derived from an EMBL/GenBank/DDBJ whole genome shotgun (WGS) entry which is preliminary data.</text>
</comment>
<evidence type="ECO:0000313" key="2">
    <source>
        <dbReference type="EMBL" id="PRH79911.1"/>
    </source>
</evidence>
<dbReference type="Proteomes" id="UP000239322">
    <property type="component" value="Unassembled WGS sequence"/>
</dbReference>
<proteinExistence type="predicted"/>
<protein>
    <submittedName>
        <fullName evidence="2">Uncharacterized protein</fullName>
    </submittedName>
</protein>
<accession>A0A2S9PZQ5</accession>
<sequence length="72" mass="8147">MSRTCGSAVHGRRECRSTVVAQQSTATAWKASISSMMTKSRARSTNSRTVTDRTGRPSIWMPTRMVPWMKLW</sequence>
<gene>
    <name evidence="2" type="ORF">C6N75_07045</name>
</gene>